<evidence type="ECO:0000256" key="1">
    <source>
        <dbReference type="SAM" id="SignalP"/>
    </source>
</evidence>
<feature type="signal peptide" evidence="1">
    <location>
        <begin position="1"/>
        <end position="21"/>
    </location>
</feature>
<dbReference type="AlphaFoldDB" id="B8IX53"/>
<keyword evidence="2" id="KW-0614">Plasmid</keyword>
<gene>
    <name evidence="2" type="ordered locus">Mnod_8111</name>
</gene>
<geneLocation type="plasmid" evidence="2 3">
    <name>pMNOD02</name>
</geneLocation>
<evidence type="ECO:0000313" key="2">
    <source>
        <dbReference type="EMBL" id="ACL63094.1"/>
    </source>
</evidence>
<evidence type="ECO:0000313" key="3">
    <source>
        <dbReference type="Proteomes" id="UP000008207"/>
    </source>
</evidence>
<organism evidence="2 3">
    <name type="scientific">Methylobacterium nodulans (strain LMG 21967 / CNCM I-2342 / ORS 2060)</name>
    <dbReference type="NCBI Taxonomy" id="460265"/>
    <lineage>
        <taxon>Bacteria</taxon>
        <taxon>Pseudomonadati</taxon>
        <taxon>Pseudomonadota</taxon>
        <taxon>Alphaproteobacteria</taxon>
        <taxon>Hyphomicrobiales</taxon>
        <taxon>Methylobacteriaceae</taxon>
        <taxon>Methylobacterium</taxon>
    </lineage>
</organism>
<keyword evidence="3" id="KW-1185">Reference proteome</keyword>
<dbReference type="HOGENOM" id="CLU_2771170_0_0_5"/>
<dbReference type="KEGG" id="mno:Mnod_8111"/>
<dbReference type="EMBL" id="CP001351">
    <property type="protein sequence ID" value="ACL63094.1"/>
    <property type="molecule type" value="Genomic_DNA"/>
</dbReference>
<feature type="chain" id="PRO_5002872247" evidence="1">
    <location>
        <begin position="22"/>
        <end position="69"/>
    </location>
</feature>
<proteinExistence type="predicted"/>
<accession>B8IX53</accession>
<keyword evidence="1" id="KW-0732">Signal</keyword>
<name>B8IX53_METNO</name>
<reference evidence="3" key="1">
    <citation type="submission" date="2009-01" db="EMBL/GenBank/DDBJ databases">
        <title>Complete sequence of plasmid 2 of Methylobacterium nodulans ORS 2060.</title>
        <authorList>
            <consortium name="US DOE Joint Genome Institute"/>
            <person name="Lucas S."/>
            <person name="Copeland A."/>
            <person name="Lapidus A."/>
            <person name="Glavina del Rio T."/>
            <person name="Dalin E."/>
            <person name="Tice H."/>
            <person name="Bruce D."/>
            <person name="Goodwin L."/>
            <person name="Pitluck S."/>
            <person name="Sims D."/>
            <person name="Brettin T."/>
            <person name="Detter J.C."/>
            <person name="Han C."/>
            <person name="Larimer F."/>
            <person name="Land M."/>
            <person name="Hauser L."/>
            <person name="Kyrpides N."/>
            <person name="Ivanova N."/>
            <person name="Marx C.J."/>
            <person name="Richardson P."/>
        </authorList>
    </citation>
    <scope>NUCLEOTIDE SEQUENCE [LARGE SCALE GENOMIC DNA]</scope>
    <source>
        <strain evidence="3">LMG 21967 / CNCM I-2342 / ORS 2060</strain>
        <plasmid evidence="3">Plasmid pMNOD02</plasmid>
    </source>
</reference>
<sequence>MLGMMRLAYAMPAAVAPPALAIGIDVISACQLTSLMRIACMQEAEDILAEMQVEPRDLLWESAAFRKPD</sequence>
<dbReference type="Proteomes" id="UP000008207">
    <property type="component" value="Plasmid pMNOD02"/>
</dbReference>
<protein>
    <submittedName>
        <fullName evidence="2">Uncharacterized protein</fullName>
    </submittedName>
</protein>